<comment type="caution">
    <text evidence="1">The sequence shown here is derived from an EMBL/GenBank/DDBJ whole genome shotgun (WGS) entry which is preliminary data.</text>
</comment>
<dbReference type="AlphaFoldDB" id="A0AAV6LA55"/>
<organism evidence="1 2">
    <name type="scientific">Rhododendron griersonianum</name>
    <dbReference type="NCBI Taxonomy" id="479676"/>
    <lineage>
        <taxon>Eukaryota</taxon>
        <taxon>Viridiplantae</taxon>
        <taxon>Streptophyta</taxon>
        <taxon>Embryophyta</taxon>
        <taxon>Tracheophyta</taxon>
        <taxon>Spermatophyta</taxon>
        <taxon>Magnoliopsida</taxon>
        <taxon>eudicotyledons</taxon>
        <taxon>Gunneridae</taxon>
        <taxon>Pentapetalae</taxon>
        <taxon>asterids</taxon>
        <taxon>Ericales</taxon>
        <taxon>Ericaceae</taxon>
        <taxon>Ericoideae</taxon>
        <taxon>Rhodoreae</taxon>
        <taxon>Rhododendron</taxon>
    </lineage>
</organism>
<evidence type="ECO:0000313" key="1">
    <source>
        <dbReference type="EMBL" id="KAG5561955.1"/>
    </source>
</evidence>
<reference evidence="1" key="1">
    <citation type="submission" date="2020-08" db="EMBL/GenBank/DDBJ databases">
        <title>Plant Genome Project.</title>
        <authorList>
            <person name="Zhang R.-G."/>
        </authorList>
    </citation>
    <scope>NUCLEOTIDE SEQUENCE</scope>
    <source>
        <strain evidence="1">WSP0</strain>
        <tissue evidence="1">Leaf</tissue>
    </source>
</reference>
<dbReference type="Proteomes" id="UP000823749">
    <property type="component" value="Chromosome 2"/>
</dbReference>
<dbReference type="EMBL" id="JACTNZ010000002">
    <property type="protein sequence ID" value="KAG5561955.1"/>
    <property type="molecule type" value="Genomic_DNA"/>
</dbReference>
<sequence>MTMFFFSISGKCNCQSKSLFKDISWAVIFPLACWLLCTSRNSFIFKNTAIPLERSIQNILAKALEWDCTVTTATSFENVGELEIAHISLDEPELEAIVFVDDGDADGGGDEASLCFTRNFYVSRGYQGVGIPFRSVSYFSAIFLSHLDNRFRSFCRVRREP</sequence>
<name>A0AAV6LA55_9ERIC</name>
<protein>
    <submittedName>
        <fullName evidence="1">Uncharacterized protein</fullName>
    </submittedName>
</protein>
<gene>
    <name evidence="1" type="ORF">RHGRI_004852</name>
</gene>
<proteinExistence type="predicted"/>
<keyword evidence="2" id="KW-1185">Reference proteome</keyword>
<evidence type="ECO:0000313" key="2">
    <source>
        <dbReference type="Proteomes" id="UP000823749"/>
    </source>
</evidence>
<accession>A0AAV6LA55</accession>